<dbReference type="InterPro" id="IPR009057">
    <property type="entry name" value="Homeodomain-like_sf"/>
</dbReference>
<dbReference type="RefSeq" id="WP_344546388.1">
    <property type="nucleotide sequence ID" value="NZ_BAAATD010000010.1"/>
</dbReference>
<sequence>MEPTQSFLATASGQKSLLERAYSDAVEQVDDQDESRARILDAAYEQFCRMGIQRSTMDDVARRAGVSRITVYRRFATKDALVEQVVRREFRRYFDQFLVEIQQAATAADRVVLGFVSSLRAIRRNPLIGGLITTEPDLLVTSLIKDGGMTVATVRQFVAGQLRHEQRADNVPDDLDIDHVAELMVRVSASFLAIPSHLIDLDDDGQLAAVARRFLVPMLESPPPGTW</sequence>
<keyword evidence="1 2" id="KW-0238">DNA-binding</keyword>
<evidence type="ECO:0000313" key="5">
    <source>
        <dbReference type="Proteomes" id="UP001501509"/>
    </source>
</evidence>
<dbReference type="EMBL" id="BAAATD010000010">
    <property type="protein sequence ID" value="GAA2620893.1"/>
    <property type="molecule type" value="Genomic_DNA"/>
</dbReference>
<feature type="DNA-binding region" description="H-T-H motif" evidence="2">
    <location>
        <begin position="56"/>
        <end position="75"/>
    </location>
</feature>
<dbReference type="PANTHER" id="PTHR30055:SF153">
    <property type="entry name" value="HTH-TYPE TRANSCRIPTIONAL REPRESSOR RV3405C"/>
    <property type="match status" value="1"/>
</dbReference>
<feature type="domain" description="HTH tetR-type" evidence="3">
    <location>
        <begin position="33"/>
        <end position="93"/>
    </location>
</feature>
<evidence type="ECO:0000259" key="3">
    <source>
        <dbReference type="PROSITE" id="PS50977"/>
    </source>
</evidence>
<accession>A0ABP6CKI7</accession>
<dbReference type="InterPro" id="IPR001647">
    <property type="entry name" value="HTH_TetR"/>
</dbReference>
<proteinExistence type="predicted"/>
<dbReference type="Pfam" id="PF00440">
    <property type="entry name" value="TetR_N"/>
    <property type="match status" value="1"/>
</dbReference>
<reference evidence="5" key="1">
    <citation type="journal article" date="2019" name="Int. J. Syst. Evol. Microbiol.">
        <title>The Global Catalogue of Microorganisms (GCM) 10K type strain sequencing project: providing services to taxonomists for standard genome sequencing and annotation.</title>
        <authorList>
            <consortium name="The Broad Institute Genomics Platform"/>
            <consortium name="The Broad Institute Genome Sequencing Center for Infectious Disease"/>
            <person name="Wu L."/>
            <person name="Ma J."/>
        </authorList>
    </citation>
    <scope>NUCLEOTIDE SEQUENCE [LARGE SCALE GENOMIC DNA]</scope>
    <source>
        <strain evidence="5">JCM 6833</strain>
    </source>
</reference>
<dbReference type="Proteomes" id="UP001501509">
    <property type="component" value="Unassembled WGS sequence"/>
</dbReference>
<dbReference type="SUPFAM" id="SSF46689">
    <property type="entry name" value="Homeodomain-like"/>
    <property type="match status" value="1"/>
</dbReference>
<dbReference type="PROSITE" id="PS50977">
    <property type="entry name" value="HTH_TETR_2"/>
    <property type="match status" value="1"/>
</dbReference>
<keyword evidence="5" id="KW-1185">Reference proteome</keyword>
<evidence type="ECO:0000256" key="1">
    <source>
        <dbReference type="ARBA" id="ARBA00023125"/>
    </source>
</evidence>
<protein>
    <submittedName>
        <fullName evidence="4">TetR/AcrR family transcriptional regulator</fullName>
    </submittedName>
</protein>
<dbReference type="InterPro" id="IPR050109">
    <property type="entry name" value="HTH-type_TetR-like_transc_reg"/>
</dbReference>
<evidence type="ECO:0000313" key="4">
    <source>
        <dbReference type="EMBL" id="GAA2620893.1"/>
    </source>
</evidence>
<dbReference type="Gene3D" id="1.10.357.10">
    <property type="entry name" value="Tetracycline Repressor, domain 2"/>
    <property type="match status" value="1"/>
</dbReference>
<dbReference type="PANTHER" id="PTHR30055">
    <property type="entry name" value="HTH-TYPE TRANSCRIPTIONAL REGULATOR RUTR"/>
    <property type="match status" value="1"/>
</dbReference>
<dbReference type="PRINTS" id="PR00455">
    <property type="entry name" value="HTHTETR"/>
</dbReference>
<organism evidence="4 5">
    <name type="scientific">Actinomadura fulvescens</name>
    <dbReference type="NCBI Taxonomy" id="46160"/>
    <lineage>
        <taxon>Bacteria</taxon>
        <taxon>Bacillati</taxon>
        <taxon>Actinomycetota</taxon>
        <taxon>Actinomycetes</taxon>
        <taxon>Streptosporangiales</taxon>
        <taxon>Thermomonosporaceae</taxon>
        <taxon>Actinomadura</taxon>
    </lineage>
</organism>
<gene>
    <name evidence="4" type="ORF">GCM10010411_65980</name>
</gene>
<name>A0ABP6CKI7_9ACTN</name>
<comment type="caution">
    <text evidence="4">The sequence shown here is derived from an EMBL/GenBank/DDBJ whole genome shotgun (WGS) entry which is preliminary data.</text>
</comment>
<evidence type="ECO:0000256" key="2">
    <source>
        <dbReference type="PROSITE-ProRule" id="PRU00335"/>
    </source>
</evidence>